<organism evidence="1 2">
    <name type="scientific">Sphingobium yanoikuyae</name>
    <name type="common">Sphingomonas yanoikuyae</name>
    <dbReference type="NCBI Taxonomy" id="13690"/>
    <lineage>
        <taxon>Bacteria</taxon>
        <taxon>Pseudomonadati</taxon>
        <taxon>Pseudomonadota</taxon>
        <taxon>Alphaproteobacteria</taxon>
        <taxon>Sphingomonadales</taxon>
        <taxon>Sphingomonadaceae</taxon>
        <taxon>Sphingobium</taxon>
    </lineage>
</organism>
<dbReference type="Proteomes" id="UP000037029">
    <property type="component" value="Chromosome"/>
</dbReference>
<evidence type="ECO:0000313" key="2">
    <source>
        <dbReference type="Proteomes" id="UP000037029"/>
    </source>
</evidence>
<sequence length="101" mass="10954">MAMPRTICARGMAIFIGVAGMLLAMPERPRAQEDHSGLTRAAYRARCLMCHSRAAPEGVSPEILAGLHPEPGLKPAAAMPGVSCWRRCTNCWPAEPREGRK</sequence>
<reference evidence="1 2" key="1">
    <citation type="submission" date="2017-04" db="EMBL/GenBank/DDBJ databases">
        <title>Characterization, genome and methylation analysis of a phthalic acid esters degrading strain Sphingobium yanoikuyae SHJ.</title>
        <authorList>
            <person name="Feng L."/>
        </authorList>
    </citation>
    <scope>NUCLEOTIDE SEQUENCE [LARGE SCALE GENOMIC DNA]</scope>
    <source>
        <strain evidence="1 2">SHJ</strain>
    </source>
</reference>
<protein>
    <recommendedName>
        <fullName evidence="3">Cytochrome c domain-containing protein</fullName>
    </recommendedName>
</protein>
<gene>
    <name evidence="1" type="ORF">BV87_21505</name>
</gene>
<proteinExistence type="predicted"/>
<evidence type="ECO:0008006" key="3">
    <source>
        <dbReference type="Google" id="ProtNLM"/>
    </source>
</evidence>
<name>A0A0J9D1N3_SPHYA</name>
<accession>A0A0J9D1N3</accession>
<dbReference type="AlphaFoldDB" id="A0A0J9D1N3"/>
<dbReference type="EMBL" id="CP020925">
    <property type="protein sequence ID" value="ATP20699.1"/>
    <property type="molecule type" value="Genomic_DNA"/>
</dbReference>
<evidence type="ECO:0000313" key="1">
    <source>
        <dbReference type="EMBL" id="ATP20699.1"/>
    </source>
</evidence>